<dbReference type="Gene3D" id="3.40.640.10">
    <property type="entry name" value="Type I PLP-dependent aspartate aminotransferase-like (Major domain)"/>
    <property type="match status" value="1"/>
</dbReference>
<dbReference type="InterPro" id="IPR015424">
    <property type="entry name" value="PyrdxlP-dep_Trfase"/>
</dbReference>
<dbReference type="RefSeq" id="WP_282334287.1">
    <property type="nucleotide sequence ID" value="NZ_JASBRG010000006.1"/>
</dbReference>
<organism evidence="7 8">
    <name type="scientific">Pinibacter soli</name>
    <dbReference type="NCBI Taxonomy" id="3044211"/>
    <lineage>
        <taxon>Bacteria</taxon>
        <taxon>Pseudomonadati</taxon>
        <taxon>Bacteroidota</taxon>
        <taxon>Chitinophagia</taxon>
        <taxon>Chitinophagales</taxon>
        <taxon>Chitinophagaceae</taxon>
        <taxon>Pinibacter</taxon>
    </lineage>
</organism>
<comment type="caution">
    <text evidence="7">The sequence shown here is derived from an EMBL/GenBank/DDBJ whole genome shotgun (WGS) entry which is preliminary data.</text>
</comment>
<evidence type="ECO:0000256" key="4">
    <source>
        <dbReference type="HAMAP-Rule" id="MF_01970"/>
    </source>
</evidence>
<dbReference type="NCBIfam" id="TIGR01814">
    <property type="entry name" value="kynureninase"/>
    <property type="match status" value="1"/>
</dbReference>
<evidence type="ECO:0000256" key="5">
    <source>
        <dbReference type="NCBIfam" id="TIGR01814"/>
    </source>
</evidence>
<dbReference type="InterPro" id="IPR010111">
    <property type="entry name" value="Kynureninase"/>
</dbReference>
<keyword evidence="1 4" id="KW-0662">Pyridine nucleotide biosynthesis</keyword>
<comment type="function">
    <text evidence="4 6">Catalyzes the cleavage of L-kynurenine (L-Kyn) and L-3-hydroxykynurenine (L-3OHKyn) into anthranilic acid (AA) and 3-hydroxyanthranilic acid (3-OHAA), respectively.</text>
</comment>
<comment type="subunit">
    <text evidence="4 6">Homodimer.</text>
</comment>
<keyword evidence="2 4" id="KW-0378">Hydrolase</keyword>
<evidence type="ECO:0000313" key="7">
    <source>
        <dbReference type="EMBL" id="MDI3320189.1"/>
    </source>
</evidence>
<gene>
    <name evidence="4 7" type="primary">kynU</name>
    <name evidence="7" type="ORF">QJ048_10420</name>
</gene>
<feature type="binding site" evidence="4">
    <location>
        <position position="279"/>
    </location>
    <ligand>
        <name>pyridoxal 5'-phosphate</name>
        <dbReference type="ChEBI" id="CHEBI:597326"/>
    </ligand>
</feature>
<dbReference type="GO" id="GO:0030429">
    <property type="term" value="F:kynureninase activity"/>
    <property type="evidence" value="ECO:0007669"/>
    <property type="project" value="UniProtKB-EC"/>
</dbReference>
<dbReference type="PANTHER" id="PTHR14084">
    <property type="entry name" value="KYNURENINASE"/>
    <property type="match status" value="1"/>
</dbReference>
<comment type="catalytic activity">
    <reaction evidence="6">
        <text>3-hydroxy-L-kynurenine + H2O = 3-hydroxyanthranilate + L-alanine + H(+)</text>
        <dbReference type="Rhea" id="RHEA:25143"/>
        <dbReference type="ChEBI" id="CHEBI:15377"/>
        <dbReference type="ChEBI" id="CHEBI:15378"/>
        <dbReference type="ChEBI" id="CHEBI:36559"/>
        <dbReference type="ChEBI" id="CHEBI:57972"/>
        <dbReference type="ChEBI" id="CHEBI:58125"/>
        <dbReference type="EC" id="3.7.1.3"/>
    </reaction>
</comment>
<feature type="binding site" evidence="4">
    <location>
        <position position="111"/>
    </location>
    <ligand>
        <name>pyridoxal 5'-phosphate</name>
        <dbReference type="ChEBI" id="CHEBI:597326"/>
    </ligand>
</feature>
<comment type="pathway">
    <text evidence="4 6">Cofactor biosynthesis; NAD(+) biosynthesis; quinolinate from L-kynurenine: step 2/3.</text>
</comment>
<comment type="cofactor">
    <cofactor evidence="4 6">
        <name>pyridoxal 5'-phosphate</name>
        <dbReference type="ChEBI" id="CHEBI:597326"/>
    </cofactor>
</comment>
<feature type="binding site" evidence="4">
    <location>
        <position position="248"/>
    </location>
    <ligand>
        <name>pyridoxal 5'-phosphate</name>
        <dbReference type="ChEBI" id="CHEBI:597326"/>
    </ligand>
</feature>
<evidence type="ECO:0000256" key="6">
    <source>
        <dbReference type="PIRNR" id="PIRNR038800"/>
    </source>
</evidence>
<dbReference type="Proteomes" id="UP001226434">
    <property type="component" value="Unassembled WGS sequence"/>
</dbReference>
<feature type="binding site" evidence="4">
    <location>
        <position position="226"/>
    </location>
    <ligand>
        <name>pyridoxal 5'-phosphate</name>
        <dbReference type="ChEBI" id="CHEBI:597326"/>
    </ligand>
</feature>
<comment type="similarity">
    <text evidence="4 6">Belongs to the kynureninase family.</text>
</comment>
<dbReference type="EC" id="3.7.1.3" evidence="4 5"/>
<dbReference type="SUPFAM" id="SSF53383">
    <property type="entry name" value="PLP-dependent transferases"/>
    <property type="match status" value="1"/>
</dbReference>
<accession>A0ABT6REA0</accession>
<sequence>MNQTTEQFQATAAFAAMMDNADSLKAFKQSFFFPQHNGNDVIYFCGNSLGLQPKSVPAAIETELKSWRELAVGGYFGGENPWLYYQDYVSLSMAKLIGAKNNEVTAMNTLTVNLHLLMQSFYKPTKQRFKIIMEAGAFPSDQYAVETLVKINGFSPDEAIIEISPREGEKLIHEEDILSAIKTNANELAMVMFGGMNYYTGQLFNMKRITEAAHEVGAVAGFDLAHVAGNVPLSLHDWDVDFAAWCTYKYLNAGPGATGGLFVHEKHANDIETPRLGGWWGNDEKTRFKMEKGFIPKPLASGWNISTAQVFNMVSLKASLALFDDAGIDNLRKKSITLTNYLEFLLKQLSNISFEIITPENSDERGAQLSLFFKHDGRRIHDEMHNNGIIVDYREPGVIRVAPAPMYCSFADVYRFYEILKNFK</sequence>
<feature type="binding site" evidence="4">
    <location>
        <begin position="138"/>
        <end position="141"/>
    </location>
    <ligand>
        <name>pyridoxal 5'-phosphate</name>
        <dbReference type="ChEBI" id="CHEBI:597326"/>
    </ligand>
</feature>
<evidence type="ECO:0000313" key="8">
    <source>
        <dbReference type="Proteomes" id="UP001226434"/>
    </source>
</evidence>
<dbReference type="PIRSF" id="PIRSF038800">
    <property type="entry name" value="KYNU"/>
    <property type="match status" value="1"/>
</dbReference>
<evidence type="ECO:0000256" key="3">
    <source>
        <dbReference type="ARBA" id="ARBA00022898"/>
    </source>
</evidence>
<proteinExistence type="inferred from homology"/>
<protein>
    <recommendedName>
        <fullName evidence="4 5">Kynureninase</fullName>
        <ecNumber evidence="4 5">3.7.1.3</ecNumber>
    </recommendedName>
    <alternativeName>
        <fullName evidence="4">L-kynurenine hydrolase</fullName>
    </alternativeName>
</protein>
<dbReference type="Gene3D" id="3.90.1150.10">
    <property type="entry name" value="Aspartate Aminotransferase, domain 1"/>
    <property type="match status" value="1"/>
</dbReference>
<reference evidence="7 8" key="1">
    <citation type="submission" date="2023-05" db="EMBL/GenBank/DDBJ databases">
        <title>Genome sequence of Pinibacter sp. MAH-24.</title>
        <authorList>
            <person name="Huq M.A."/>
        </authorList>
    </citation>
    <scope>NUCLEOTIDE SEQUENCE [LARGE SCALE GENOMIC DNA]</scope>
    <source>
        <strain evidence="7 8">MAH-24</strain>
    </source>
</reference>
<dbReference type="InterPro" id="IPR015421">
    <property type="entry name" value="PyrdxlP-dep_Trfase_major"/>
</dbReference>
<comment type="catalytic activity">
    <reaction evidence="4 6">
        <text>L-kynurenine + H2O = anthranilate + L-alanine + H(+)</text>
        <dbReference type="Rhea" id="RHEA:16813"/>
        <dbReference type="ChEBI" id="CHEBI:15377"/>
        <dbReference type="ChEBI" id="CHEBI:15378"/>
        <dbReference type="ChEBI" id="CHEBI:16567"/>
        <dbReference type="ChEBI" id="CHEBI:57959"/>
        <dbReference type="ChEBI" id="CHEBI:57972"/>
        <dbReference type="EC" id="3.7.1.3"/>
    </reaction>
</comment>
<feature type="modified residue" description="N6-(pyridoxal phosphate)lysine" evidence="4">
    <location>
        <position position="249"/>
    </location>
</feature>
<dbReference type="Pfam" id="PF22580">
    <property type="entry name" value="KYNU_C"/>
    <property type="match status" value="1"/>
</dbReference>
<keyword evidence="3 4" id="KW-0663">Pyridoxal phosphate</keyword>
<dbReference type="InterPro" id="IPR015422">
    <property type="entry name" value="PyrdxlP-dep_Trfase_small"/>
</dbReference>
<comment type="caution">
    <text evidence="4">Lacks conserved residue(s) required for the propagation of feature annotation.</text>
</comment>
<evidence type="ECO:0000256" key="2">
    <source>
        <dbReference type="ARBA" id="ARBA00022801"/>
    </source>
</evidence>
<dbReference type="HAMAP" id="MF_01970">
    <property type="entry name" value="Kynureninase"/>
    <property type="match status" value="1"/>
</dbReference>
<comment type="pathway">
    <text evidence="4 6">Amino-acid degradation; L-kynurenine degradation; L-alanine and anthranilate from L-kynurenine: step 1/1.</text>
</comment>
<dbReference type="EMBL" id="JASBRG010000006">
    <property type="protein sequence ID" value="MDI3320189.1"/>
    <property type="molecule type" value="Genomic_DNA"/>
</dbReference>
<feature type="binding site" evidence="4">
    <location>
        <position position="307"/>
    </location>
    <ligand>
        <name>pyridoxal 5'-phosphate</name>
        <dbReference type="ChEBI" id="CHEBI:597326"/>
    </ligand>
</feature>
<feature type="binding site" evidence="4">
    <location>
        <position position="110"/>
    </location>
    <ligand>
        <name>pyridoxal 5'-phosphate</name>
        <dbReference type="ChEBI" id="CHEBI:597326"/>
    </ligand>
</feature>
<dbReference type="PANTHER" id="PTHR14084:SF0">
    <property type="entry name" value="KYNURENINASE"/>
    <property type="match status" value="1"/>
</dbReference>
<name>A0ABT6REA0_9BACT</name>
<keyword evidence="8" id="KW-1185">Reference proteome</keyword>
<evidence type="ECO:0000256" key="1">
    <source>
        <dbReference type="ARBA" id="ARBA00022642"/>
    </source>
</evidence>
<feature type="binding site" evidence="4">
    <location>
        <position position="223"/>
    </location>
    <ligand>
        <name>pyridoxal 5'-phosphate</name>
        <dbReference type="ChEBI" id="CHEBI:597326"/>
    </ligand>
</feature>